<dbReference type="InterPro" id="IPR012877">
    <property type="entry name" value="Dhs-27"/>
</dbReference>
<accession>A0A915E9V4</accession>
<evidence type="ECO:0000313" key="1">
    <source>
        <dbReference type="Proteomes" id="UP000887574"/>
    </source>
</evidence>
<sequence>MSVNSTSNLLAEKLFRCLKFTFYKKLMMEIKNNCYADLTRVGHISSRTLNLCVDQVVDTPAFDAFLKTLNQSDQDSITDLLKHLRKTKSIEFLNYVALVHPQKIGLPMTLRVFVGSLAFDIAHLITICTDNDTRNYLETFILDFYYKTFAKLLKEKGHQIKFTVDQVHATYRLCKAHLVHVLVKYMSTFTSIFHASCDSTKAKTRSKCLLEQVKALLLEAKEILLEDAPEWLT</sequence>
<dbReference type="WBParaSite" id="jg3603">
    <property type="protein sequence ID" value="jg3603"/>
    <property type="gene ID" value="jg3603"/>
</dbReference>
<organism evidence="1 2">
    <name type="scientific">Ditylenchus dipsaci</name>
    <dbReference type="NCBI Taxonomy" id="166011"/>
    <lineage>
        <taxon>Eukaryota</taxon>
        <taxon>Metazoa</taxon>
        <taxon>Ecdysozoa</taxon>
        <taxon>Nematoda</taxon>
        <taxon>Chromadorea</taxon>
        <taxon>Rhabditida</taxon>
        <taxon>Tylenchina</taxon>
        <taxon>Tylenchomorpha</taxon>
        <taxon>Sphaerularioidea</taxon>
        <taxon>Anguinidae</taxon>
        <taxon>Anguininae</taxon>
        <taxon>Ditylenchus</taxon>
    </lineage>
</organism>
<reference evidence="2" key="1">
    <citation type="submission" date="2022-11" db="UniProtKB">
        <authorList>
            <consortium name="WormBaseParasite"/>
        </authorList>
    </citation>
    <scope>IDENTIFICATION</scope>
</reference>
<dbReference type="Proteomes" id="UP000887574">
    <property type="component" value="Unplaced"/>
</dbReference>
<keyword evidence="1" id="KW-1185">Reference proteome</keyword>
<protein>
    <submittedName>
        <fullName evidence="2">Uncharacterized protein</fullName>
    </submittedName>
</protein>
<dbReference type="Pfam" id="PF07914">
    <property type="entry name" value="DUF1679"/>
    <property type="match status" value="1"/>
</dbReference>
<evidence type="ECO:0000313" key="2">
    <source>
        <dbReference type="WBParaSite" id="jg3603"/>
    </source>
</evidence>
<proteinExistence type="predicted"/>
<dbReference type="AlphaFoldDB" id="A0A915E9V4"/>
<name>A0A915E9V4_9BILA</name>